<feature type="domain" description="Bacterial sugar transferase" evidence="10">
    <location>
        <begin position="278"/>
        <end position="470"/>
    </location>
</feature>
<evidence type="ECO:0000313" key="11">
    <source>
        <dbReference type="EMBL" id="RLJ70440.1"/>
    </source>
</evidence>
<dbReference type="OrthoDB" id="9808602at2"/>
<keyword evidence="8 9" id="KW-0472">Membrane</keyword>
<evidence type="ECO:0000256" key="8">
    <source>
        <dbReference type="ARBA" id="ARBA00023136"/>
    </source>
</evidence>
<protein>
    <submittedName>
        <fullName evidence="11">Undecaprenyl-phosphate galactose phosphotransferase</fullName>
    </submittedName>
</protein>
<dbReference type="RefSeq" id="WP_121010068.1">
    <property type="nucleotide sequence ID" value="NZ_RCCJ01000001.1"/>
</dbReference>
<dbReference type="GO" id="GO:0016780">
    <property type="term" value="F:phosphotransferase activity, for other substituted phosphate groups"/>
    <property type="evidence" value="ECO:0007669"/>
    <property type="project" value="TreeGrafter"/>
</dbReference>
<dbReference type="GO" id="GO:0000271">
    <property type="term" value="P:polysaccharide biosynthetic process"/>
    <property type="evidence" value="ECO:0007669"/>
    <property type="project" value="InterPro"/>
</dbReference>
<dbReference type="GO" id="GO:0005886">
    <property type="term" value="C:plasma membrane"/>
    <property type="evidence" value="ECO:0007669"/>
    <property type="project" value="UniProtKB-SubCell"/>
</dbReference>
<comment type="similarity">
    <text evidence="3">Belongs to the bacterial sugar transferase family.</text>
</comment>
<evidence type="ECO:0000256" key="9">
    <source>
        <dbReference type="SAM" id="Phobius"/>
    </source>
</evidence>
<dbReference type="Gene3D" id="3.40.50.720">
    <property type="entry name" value="NAD(P)-binding Rossmann-like Domain"/>
    <property type="match status" value="1"/>
</dbReference>
<dbReference type="PANTHER" id="PTHR30576">
    <property type="entry name" value="COLANIC BIOSYNTHESIS UDP-GLUCOSE LIPID CARRIER TRANSFERASE"/>
    <property type="match status" value="1"/>
</dbReference>
<evidence type="ECO:0000256" key="2">
    <source>
        <dbReference type="ARBA" id="ARBA00004236"/>
    </source>
</evidence>
<organism evidence="11 12">
    <name type="scientific">Hydrogenivirga caldilitoris</name>
    <dbReference type="NCBI Taxonomy" id="246264"/>
    <lineage>
        <taxon>Bacteria</taxon>
        <taxon>Pseudomonadati</taxon>
        <taxon>Aquificota</taxon>
        <taxon>Aquificia</taxon>
        <taxon>Aquificales</taxon>
        <taxon>Aquificaceae</taxon>
        <taxon>Hydrogenivirga</taxon>
    </lineage>
</organism>
<evidence type="ECO:0000256" key="4">
    <source>
        <dbReference type="ARBA" id="ARBA00022475"/>
    </source>
</evidence>
<sequence>MSKNIKISVFLLITDLLAYYLSLVLSFFARKNLNQLPLGITQFDIPFINFISLWWVPFIFIFFIAYEKLYVKRYPFWDEARELLKALTIATVVIFAVVSLGKITESISRLTILMLWGYSIFVFPVFRLFGKKLLYNLGVWRKNLLIIGAGEAGKNTAEGLSQDKHLGYEIIGFLDDYKEGVVEVGNSRVPILGKLTDFKNLVEEMNIDTVVIAIPSMDRERLSALANYVHRYVRRIFIVPDLKGIALLNSELYHLFVQQLFLIKINNNLDSQLNQVLKRAFDLCLSILMLPALLPLIGIIGILIKLDSPGPIFFTHERIGRNGKPIKVIKFRSMYIDAEKRLKRILEEDPKARTEWEKFFKLKNDPRVTKIGKFLRKTSLDELPQIFNVLKGDMSLVGPRPVLKEELDKYYREYSDYYYMVRPGITGLWQVSGRSNTDYGLRVELDTWYVLNWSLWLDIVILFKTVKVVLRREGAY</sequence>
<evidence type="ECO:0000256" key="1">
    <source>
        <dbReference type="ARBA" id="ARBA00004141"/>
    </source>
</evidence>
<evidence type="ECO:0000313" key="12">
    <source>
        <dbReference type="Proteomes" id="UP000267841"/>
    </source>
</evidence>
<dbReference type="Proteomes" id="UP000267841">
    <property type="component" value="Unassembled WGS sequence"/>
</dbReference>
<dbReference type="SUPFAM" id="SSF51735">
    <property type="entry name" value="NAD(P)-binding Rossmann-fold domains"/>
    <property type="match status" value="1"/>
</dbReference>
<keyword evidence="4" id="KW-1003">Cell membrane</keyword>
<feature type="transmembrane region" description="Helical" evidence="9">
    <location>
        <begin position="283"/>
        <end position="304"/>
    </location>
</feature>
<dbReference type="NCBIfam" id="TIGR03025">
    <property type="entry name" value="EPS_sugtrans"/>
    <property type="match status" value="1"/>
</dbReference>
<keyword evidence="6 9" id="KW-0812">Transmembrane</keyword>
<evidence type="ECO:0000256" key="5">
    <source>
        <dbReference type="ARBA" id="ARBA00022679"/>
    </source>
</evidence>
<comment type="subcellular location">
    <subcellularLocation>
        <location evidence="2">Cell membrane</location>
    </subcellularLocation>
    <subcellularLocation>
        <location evidence="1">Membrane</location>
        <topology evidence="1">Multi-pass membrane protein</topology>
    </subcellularLocation>
</comment>
<dbReference type="AlphaFoldDB" id="A0A497XQK8"/>
<dbReference type="InterPro" id="IPR036291">
    <property type="entry name" value="NAD(P)-bd_dom_sf"/>
</dbReference>
<dbReference type="NCBIfam" id="TIGR03022">
    <property type="entry name" value="WbaP_sugtrans"/>
    <property type="match status" value="1"/>
</dbReference>
<evidence type="ECO:0000256" key="6">
    <source>
        <dbReference type="ARBA" id="ARBA00022692"/>
    </source>
</evidence>
<accession>A0A497XQK8</accession>
<feature type="transmembrane region" description="Helical" evidence="9">
    <location>
        <begin position="48"/>
        <end position="71"/>
    </location>
</feature>
<dbReference type="PANTHER" id="PTHR30576:SF4">
    <property type="entry name" value="UNDECAPRENYL-PHOSPHATE GALACTOSE PHOSPHOTRANSFERASE"/>
    <property type="match status" value="1"/>
</dbReference>
<name>A0A497XQK8_9AQUI</name>
<dbReference type="Pfam" id="PF13727">
    <property type="entry name" value="CoA_binding_3"/>
    <property type="match status" value="1"/>
</dbReference>
<proteinExistence type="inferred from homology"/>
<feature type="transmembrane region" description="Helical" evidence="9">
    <location>
        <begin position="83"/>
        <end position="101"/>
    </location>
</feature>
<reference evidence="11 12" key="1">
    <citation type="submission" date="2018-10" db="EMBL/GenBank/DDBJ databases">
        <title>Genomic Encyclopedia of Archaeal and Bacterial Type Strains, Phase II (KMG-II): from individual species to whole genera.</title>
        <authorList>
            <person name="Goeker M."/>
        </authorList>
    </citation>
    <scope>NUCLEOTIDE SEQUENCE [LARGE SCALE GENOMIC DNA]</scope>
    <source>
        <strain evidence="11 12">DSM 16510</strain>
    </source>
</reference>
<keyword evidence="7 9" id="KW-1133">Transmembrane helix</keyword>
<evidence type="ECO:0000259" key="10">
    <source>
        <dbReference type="Pfam" id="PF02397"/>
    </source>
</evidence>
<gene>
    <name evidence="11" type="ORF">BCF55_0713</name>
</gene>
<dbReference type="InterPro" id="IPR017472">
    <property type="entry name" value="Undecaprenyl-P_galact_Ptfrase"/>
</dbReference>
<keyword evidence="12" id="KW-1185">Reference proteome</keyword>
<feature type="transmembrane region" description="Helical" evidence="9">
    <location>
        <begin position="107"/>
        <end position="126"/>
    </location>
</feature>
<dbReference type="InterPro" id="IPR003362">
    <property type="entry name" value="Bact_transf"/>
</dbReference>
<evidence type="ECO:0000256" key="3">
    <source>
        <dbReference type="ARBA" id="ARBA00006464"/>
    </source>
</evidence>
<dbReference type="EMBL" id="RCCJ01000001">
    <property type="protein sequence ID" value="RLJ70440.1"/>
    <property type="molecule type" value="Genomic_DNA"/>
</dbReference>
<keyword evidence="5 11" id="KW-0808">Transferase</keyword>
<feature type="transmembrane region" description="Helical" evidence="9">
    <location>
        <begin position="7"/>
        <end position="28"/>
    </location>
</feature>
<comment type="caution">
    <text evidence="11">The sequence shown here is derived from an EMBL/GenBank/DDBJ whole genome shotgun (WGS) entry which is preliminary data.</text>
</comment>
<evidence type="ECO:0000256" key="7">
    <source>
        <dbReference type="ARBA" id="ARBA00022989"/>
    </source>
</evidence>
<dbReference type="InterPro" id="IPR017475">
    <property type="entry name" value="EPS_sugar_tfrase"/>
</dbReference>
<dbReference type="Pfam" id="PF02397">
    <property type="entry name" value="Bac_transf"/>
    <property type="match status" value="1"/>
</dbReference>